<gene>
    <name evidence="5" type="ORF">SAMN04488063_3551</name>
</gene>
<feature type="domain" description="Glycosyltransferase 2-like" evidence="4">
    <location>
        <begin position="208"/>
        <end position="374"/>
    </location>
</feature>
<feature type="transmembrane region" description="Helical" evidence="3">
    <location>
        <begin position="483"/>
        <end position="504"/>
    </location>
</feature>
<keyword evidence="3" id="KW-0472">Membrane</keyword>
<proteinExistence type="predicted"/>
<dbReference type="PANTHER" id="PTHR43630:SF1">
    <property type="entry name" value="POLY-BETA-1,6-N-ACETYL-D-GLUCOSAMINE SYNTHASE"/>
    <property type="match status" value="1"/>
</dbReference>
<dbReference type="SUPFAM" id="SSF53448">
    <property type="entry name" value="Nucleotide-diphospho-sugar transferases"/>
    <property type="match status" value="1"/>
</dbReference>
<feature type="transmembrane region" description="Helical" evidence="3">
    <location>
        <begin position="25"/>
        <end position="58"/>
    </location>
</feature>
<dbReference type="Gene3D" id="3.90.550.10">
    <property type="entry name" value="Spore Coat Polysaccharide Biosynthesis Protein SpsA, Chain A"/>
    <property type="match status" value="1"/>
</dbReference>
<dbReference type="AlphaFoldDB" id="A0A1I2WGB7"/>
<feature type="transmembrane region" description="Helical" evidence="3">
    <location>
        <begin position="105"/>
        <end position="127"/>
    </location>
</feature>
<dbReference type="OrthoDB" id="307695at2157"/>
<dbReference type="PANTHER" id="PTHR43630">
    <property type="entry name" value="POLY-BETA-1,6-N-ACETYL-D-GLUCOSAMINE SYNTHASE"/>
    <property type="match status" value="1"/>
</dbReference>
<keyword evidence="3" id="KW-0812">Transmembrane</keyword>
<evidence type="ECO:0000313" key="6">
    <source>
        <dbReference type="Proteomes" id="UP000198876"/>
    </source>
</evidence>
<dbReference type="Proteomes" id="UP000198876">
    <property type="component" value="Unassembled WGS sequence"/>
</dbReference>
<sequence>MTDGRTPAPSSDASDAWTSRAPSQIVLLLVVYFLGVFVFPARFVLAAFLTSLAAAIVLFGSDRWSSQFDALFGARLPLPGWAVSTAAVSCLLFGALVFTERFTPAGALYAVVTGFSATWLVGLAVGGDARRLVSARRRVPLWLGGPTVLLVAAASYAFAGHLPSVFDAAVFFGLLMVSAIVVVVLPLTFVQRRRFDERDVEPPCPSVSVLVPAYNEEGYVGQCIEAVLESDYPTDALEVVVVDDGSTDGTYEEAAAYRGENVTVLSRTNGGKHGALNFALSCARGDVVVAVDADSVVEPTAISRAVGALQSDDDVGAVAGTVKVGNRDGHLARMQALEYAVGINTLRRAFALFDSVMVVPGCFGAFRREALDDVGGYDPDTVAEDFDLTVRLLQAGWHVRTTEGVVTTEAPFSLGDLYRQRLRWTRGNIQSLVKHRDVFFDPDCGYLHRFAFPWFALSLVFVPLSSAVVTVAIGLAILDGRLLSVLAATLYFVSLFALIAAVAIDISGEDWSLLAYVPVHLVGYRQFLDVVVFSSVLDAVRRTDDGWESVTRLRQTGFGDSAADD</sequence>
<keyword evidence="1" id="KW-0328">Glycosyltransferase</keyword>
<accession>A0A1I2WGB7</accession>
<reference evidence="6" key="1">
    <citation type="submission" date="2016-10" db="EMBL/GenBank/DDBJ databases">
        <authorList>
            <person name="Varghese N."/>
            <person name="Submissions S."/>
        </authorList>
    </citation>
    <scope>NUCLEOTIDE SEQUENCE [LARGE SCALE GENOMIC DNA]</scope>
    <source>
        <strain evidence="6">CGMCC 1.7739</strain>
    </source>
</reference>
<dbReference type="InterPro" id="IPR001173">
    <property type="entry name" value="Glyco_trans_2-like"/>
</dbReference>
<protein>
    <submittedName>
        <fullName evidence="5">Glycosyltransferase, catalytic subunit of cellulose synthase and poly-beta-1,6-N-acetylglucosamine synthase</fullName>
    </submittedName>
</protein>
<feature type="transmembrane region" description="Helical" evidence="3">
    <location>
        <begin position="165"/>
        <end position="190"/>
    </location>
</feature>
<dbReference type="CDD" id="cd06423">
    <property type="entry name" value="CESA_like"/>
    <property type="match status" value="1"/>
</dbReference>
<dbReference type="EMBL" id="FOOQ01000008">
    <property type="protein sequence ID" value="SFH00390.1"/>
    <property type="molecule type" value="Genomic_DNA"/>
</dbReference>
<evidence type="ECO:0000259" key="4">
    <source>
        <dbReference type="Pfam" id="PF00535"/>
    </source>
</evidence>
<keyword evidence="2 5" id="KW-0808">Transferase</keyword>
<evidence type="ECO:0000313" key="5">
    <source>
        <dbReference type="EMBL" id="SFH00390.1"/>
    </source>
</evidence>
<dbReference type="InterPro" id="IPR029044">
    <property type="entry name" value="Nucleotide-diphossugar_trans"/>
</dbReference>
<dbReference type="RefSeq" id="WP_092893898.1">
    <property type="nucleotide sequence ID" value="NZ_FOOQ01000008.1"/>
</dbReference>
<keyword evidence="3" id="KW-1133">Transmembrane helix</keyword>
<feature type="transmembrane region" description="Helical" evidence="3">
    <location>
        <begin position="78"/>
        <end position="99"/>
    </location>
</feature>
<evidence type="ECO:0000256" key="3">
    <source>
        <dbReference type="SAM" id="Phobius"/>
    </source>
</evidence>
<keyword evidence="6" id="KW-1185">Reference proteome</keyword>
<name>A0A1I2WGB7_9EURY</name>
<dbReference type="STRING" id="553467.SAMN04488063_3551"/>
<dbReference type="GO" id="GO:0016757">
    <property type="term" value="F:glycosyltransferase activity"/>
    <property type="evidence" value="ECO:0007669"/>
    <property type="project" value="UniProtKB-KW"/>
</dbReference>
<dbReference type="Pfam" id="PF00535">
    <property type="entry name" value="Glycos_transf_2"/>
    <property type="match status" value="1"/>
</dbReference>
<organism evidence="5 6">
    <name type="scientific">Halopelagius inordinatus</name>
    <dbReference type="NCBI Taxonomy" id="553467"/>
    <lineage>
        <taxon>Archaea</taxon>
        <taxon>Methanobacteriati</taxon>
        <taxon>Methanobacteriota</taxon>
        <taxon>Stenosarchaea group</taxon>
        <taxon>Halobacteria</taxon>
        <taxon>Halobacteriales</taxon>
        <taxon>Haloferacaceae</taxon>
    </lineage>
</organism>
<feature type="transmembrane region" description="Helical" evidence="3">
    <location>
        <begin position="454"/>
        <end position="477"/>
    </location>
</feature>
<evidence type="ECO:0000256" key="1">
    <source>
        <dbReference type="ARBA" id="ARBA00022676"/>
    </source>
</evidence>
<feature type="transmembrane region" description="Helical" evidence="3">
    <location>
        <begin position="139"/>
        <end position="159"/>
    </location>
</feature>
<evidence type="ECO:0000256" key="2">
    <source>
        <dbReference type="ARBA" id="ARBA00022679"/>
    </source>
</evidence>